<dbReference type="OrthoDB" id="9813686at2"/>
<proteinExistence type="predicted"/>
<dbReference type="Pfam" id="PF21842">
    <property type="entry name" value="DUF6901"/>
    <property type="match status" value="1"/>
</dbReference>
<dbReference type="Proteomes" id="UP000078476">
    <property type="component" value="Unassembled WGS sequence"/>
</dbReference>
<gene>
    <name evidence="1" type="ORF">A1359_11420</name>
</gene>
<reference evidence="1 2" key="1">
    <citation type="submission" date="2016-03" db="EMBL/GenBank/DDBJ databases">
        <authorList>
            <person name="Ploux O."/>
        </authorList>
    </citation>
    <scope>NUCLEOTIDE SEQUENCE [LARGE SCALE GENOMIC DNA]</scope>
    <source>
        <strain evidence="1 2">R-45370</strain>
    </source>
</reference>
<name>A0A177N8F4_9GAMM</name>
<dbReference type="InterPro" id="IPR054196">
    <property type="entry name" value="DUF6901"/>
</dbReference>
<dbReference type="EMBL" id="LUUI01000113">
    <property type="protein sequence ID" value="OAI14171.1"/>
    <property type="molecule type" value="Genomic_DNA"/>
</dbReference>
<keyword evidence="2" id="KW-1185">Reference proteome</keyword>
<dbReference type="AlphaFoldDB" id="A0A177N8F4"/>
<protein>
    <submittedName>
        <fullName evidence="1">Uncharacterized protein</fullName>
    </submittedName>
</protein>
<accession>A0A177N8F4</accession>
<dbReference type="RefSeq" id="WP_066983543.1">
    <property type="nucleotide sequence ID" value="NZ_LUUI01000113.1"/>
</dbReference>
<dbReference type="STRING" id="980561.A1359_11420"/>
<sequence length="239" mass="26717">MALEVSDESQLQFLYKLAFVDGKKLEFPINIDKASNRFIPQQHEAVPVWAALEYHQCSNCPLKKTDVPLCPVAANLVPLIDLCGAMTSYQTVQLEVVTPERSISGETSVQRVLSSILGLIIATSPCPHTEYLKPMARFHLPLASEDETIYRTSSMFLLAQYFLYKDGKTYSLDLDGLTNIYKELKTINRALAGRLRSAITEDGAVNGIILLDLLSQSVSCSIEDGMEELRYLFKRYGVN</sequence>
<comment type="caution">
    <text evidence="1">The sequence shown here is derived from an EMBL/GenBank/DDBJ whole genome shotgun (WGS) entry which is preliminary data.</text>
</comment>
<organism evidence="1 2">
    <name type="scientific">Methylomonas lenta</name>
    <dbReference type="NCBI Taxonomy" id="980561"/>
    <lineage>
        <taxon>Bacteria</taxon>
        <taxon>Pseudomonadati</taxon>
        <taxon>Pseudomonadota</taxon>
        <taxon>Gammaproteobacteria</taxon>
        <taxon>Methylococcales</taxon>
        <taxon>Methylococcaceae</taxon>
        <taxon>Methylomonas</taxon>
    </lineage>
</organism>
<evidence type="ECO:0000313" key="2">
    <source>
        <dbReference type="Proteomes" id="UP000078476"/>
    </source>
</evidence>
<evidence type="ECO:0000313" key="1">
    <source>
        <dbReference type="EMBL" id="OAI14171.1"/>
    </source>
</evidence>